<keyword evidence="2" id="KW-1185">Reference proteome</keyword>
<comment type="caution">
    <text evidence="1">The sequence shown here is derived from an EMBL/GenBank/DDBJ whole genome shotgun (WGS) entry which is preliminary data.</text>
</comment>
<reference evidence="1 2" key="1">
    <citation type="submission" date="2024-02" db="EMBL/GenBank/DDBJ databases">
        <authorList>
            <person name="Vignale AGUSTIN F."/>
            <person name="Sosa J E."/>
            <person name="Modenutti C."/>
        </authorList>
    </citation>
    <scope>NUCLEOTIDE SEQUENCE [LARGE SCALE GENOMIC DNA]</scope>
</reference>
<evidence type="ECO:0000313" key="1">
    <source>
        <dbReference type="EMBL" id="CAK9170955.1"/>
    </source>
</evidence>
<protein>
    <recommendedName>
        <fullName evidence="3">Flagellar motor switch protein FliN-like C-terminal domain-containing protein</fullName>
    </recommendedName>
</protein>
<accession>A0ABC8TNA7</accession>
<organism evidence="1 2">
    <name type="scientific">Ilex paraguariensis</name>
    <name type="common">yerba mate</name>
    <dbReference type="NCBI Taxonomy" id="185542"/>
    <lineage>
        <taxon>Eukaryota</taxon>
        <taxon>Viridiplantae</taxon>
        <taxon>Streptophyta</taxon>
        <taxon>Embryophyta</taxon>
        <taxon>Tracheophyta</taxon>
        <taxon>Spermatophyta</taxon>
        <taxon>Magnoliopsida</taxon>
        <taxon>eudicotyledons</taxon>
        <taxon>Gunneridae</taxon>
        <taxon>Pentapetalae</taxon>
        <taxon>asterids</taxon>
        <taxon>campanulids</taxon>
        <taxon>Aquifoliales</taxon>
        <taxon>Aquifoliaceae</taxon>
        <taxon>Ilex</taxon>
    </lineage>
</organism>
<gene>
    <name evidence="1" type="ORF">ILEXP_LOCUS40478</name>
</gene>
<sequence length="72" mass="7730">MDRSTLHMRFNELVGLGSNEFAELGIGLDELDALKEGSIVRSNGLVEVGSTVGSTRLVEVRSTMEDESMEGG</sequence>
<name>A0ABC8TNA7_9AQUA</name>
<dbReference type="Proteomes" id="UP001642360">
    <property type="component" value="Unassembled WGS sequence"/>
</dbReference>
<proteinExistence type="predicted"/>
<dbReference type="EMBL" id="CAUOFW020005614">
    <property type="protein sequence ID" value="CAK9170955.1"/>
    <property type="molecule type" value="Genomic_DNA"/>
</dbReference>
<evidence type="ECO:0000313" key="2">
    <source>
        <dbReference type="Proteomes" id="UP001642360"/>
    </source>
</evidence>
<evidence type="ECO:0008006" key="3">
    <source>
        <dbReference type="Google" id="ProtNLM"/>
    </source>
</evidence>
<dbReference type="AlphaFoldDB" id="A0ABC8TNA7"/>